<gene>
    <name evidence="7" type="ORF">MAA_02996</name>
</gene>
<dbReference type="InterPro" id="IPR036259">
    <property type="entry name" value="MFS_trans_sf"/>
</dbReference>
<evidence type="ECO:0000313" key="7">
    <source>
        <dbReference type="EMBL" id="EFZ01767.1"/>
    </source>
</evidence>
<feature type="transmembrane region" description="Helical" evidence="6">
    <location>
        <begin position="375"/>
        <end position="399"/>
    </location>
</feature>
<dbReference type="PANTHER" id="PTHR23502">
    <property type="entry name" value="MAJOR FACILITATOR SUPERFAMILY"/>
    <property type="match status" value="1"/>
</dbReference>
<dbReference type="KEGG" id="maj:MAA_02996"/>
<keyword evidence="8" id="KW-1185">Reference proteome</keyword>
<evidence type="ECO:0000256" key="6">
    <source>
        <dbReference type="SAM" id="Phobius"/>
    </source>
</evidence>
<feature type="transmembrane region" description="Helical" evidence="6">
    <location>
        <begin position="497"/>
        <end position="514"/>
    </location>
</feature>
<dbReference type="Gene3D" id="1.20.1250.20">
    <property type="entry name" value="MFS general substrate transporter like domains"/>
    <property type="match status" value="1"/>
</dbReference>
<feature type="region of interest" description="Disordered" evidence="5">
    <location>
        <begin position="183"/>
        <end position="219"/>
    </location>
</feature>
<comment type="subcellular location">
    <subcellularLocation>
        <location evidence="1">Membrane</location>
        <topology evidence="1">Multi-pass membrane protein</topology>
    </subcellularLocation>
</comment>
<dbReference type="OrthoDB" id="3936150at2759"/>
<name>E9ESQ0_METRA</name>
<organism evidence="7 8">
    <name type="scientific">Metarhizium robertsii (strain ARSEF 23 / ATCC MYA-3075)</name>
    <name type="common">Metarhizium anisopliae (strain ARSEF 23)</name>
    <dbReference type="NCBI Taxonomy" id="655844"/>
    <lineage>
        <taxon>Eukaryota</taxon>
        <taxon>Fungi</taxon>
        <taxon>Dikarya</taxon>
        <taxon>Ascomycota</taxon>
        <taxon>Pezizomycotina</taxon>
        <taxon>Sordariomycetes</taxon>
        <taxon>Hypocreomycetidae</taxon>
        <taxon>Hypocreales</taxon>
        <taxon>Clavicipitaceae</taxon>
        <taxon>Metarhizium</taxon>
    </lineage>
</organism>
<evidence type="ECO:0000256" key="5">
    <source>
        <dbReference type="SAM" id="MobiDB-lite"/>
    </source>
</evidence>
<feature type="region of interest" description="Disordered" evidence="5">
    <location>
        <begin position="75"/>
        <end position="94"/>
    </location>
</feature>
<feature type="transmembrane region" description="Helical" evidence="6">
    <location>
        <begin position="455"/>
        <end position="476"/>
    </location>
</feature>
<dbReference type="GO" id="GO:0005886">
    <property type="term" value="C:plasma membrane"/>
    <property type="evidence" value="ECO:0007669"/>
    <property type="project" value="TreeGrafter"/>
</dbReference>
<accession>E9ESQ0</accession>
<evidence type="ECO:0000256" key="4">
    <source>
        <dbReference type="ARBA" id="ARBA00023136"/>
    </source>
</evidence>
<keyword evidence="4 6" id="KW-0472">Membrane</keyword>
<dbReference type="SUPFAM" id="SSF103473">
    <property type="entry name" value="MFS general substrate transporter"/>
    <property type="match status" value="1"/>
</dbReference>
<keyword evidence="2 6" id="KW-0812">Transmembrane</keyword>
<evidence type="ECO:0000313" key="8">
    <source>
        <dbReference type="Proteomes" id="UP000002498"/>
    </source>
</evidence>
<dbReference type="HOGENOM" id="CLU_486686_0_0_1"/>
<dbReference type="Proteomes" id="UP000002498">
    <property type="component" value="Unassembled WGS sequence"/>
</dbReference>
<dbReference type="EMBL" id="ADNJ02000004">
    <property type="protein sequence ID" value="EFZ01767.1"/>
    <property type="molecule type" value="Genomic_DNA"/>
</dbReference>
<dbReference type="GeneID" id="19257282"/>
<comment type="caution">
    <text evidence="7">The sequence shown here is derived from an EMBL/GenBank/DDBJ whole genome shotgun (WGS) entry which is preliminary data.</text>
</comment>
<feature type="compositionally biased region" description="Basic and acidic residues" evidence="5">
    <location>
        <begin position="1"/>
        <end position="19"/>
    </location>
</feature>
<reference evidence="7 8" key="2">
    <citation type="journal article" date="2014" name="Proc. Natl. Acad. Sci. U.S.A.">
        <title>Trajectory and genomic determinants of fungal-pathogen speciation and host adaptation.</title>
        <authorList>
            <person name="Hu X."/>
            <person name="Xiao G."/>
            <person name="Zheng P."/>
            <person name="Shang Y."/>
            <person name="Su Y."/>
            <person name="Zhang X."/>
            <person name="Liu X."/>
            <person name="Zhan S."/>
            <person name="St Leger R.J."/>
            <person name="Wang C."/>
        </authorList>
    </citation>
    <scope>GENOME REANNOTATION</scope>
    <source>
        <strain evidence="8">ARSEF 23 / ATCC MYA-3075</strain>
    </source>
</reference>
<dbReference type="GO" id="GO:0015203">
    <property type="term" value="F:polyamine transmembrane transporter activity"/>
    <property type="evidence" value="ECO:0007669"/>
    <property type="project" value="TreeGrafter"/>
</dbReference>
<keyword evidence="3 6" id="KW-1133">Transmembrane helix</keyword>
<dbReference type="GO" id="GO:0010509">
    <property type="term" value="P:intracellular polyamine homeostasis"/>
    <property type="evidence" value="ECO:0007669"/>
    <property type="project" value="TreeGrafter"/>
</dbReference>
<dbReference type="PANTHER" id="PTHR23502:SF5">
    <property type="entry name" value="QUINIDINE RESISTANCE PROTEIN 3"/>
    <property type="match status" value="1"/>
</dbReference>
<dbReference type="RefSeq" id="XP_007819185.1">
    <property type="nucleotide sequence ID" value="XM_007820994.1"/>
</dbReference>
<feature type="compositionally biased region" description="Basic and acidic residues" evidence="5">
    <location>
        <begin position="184"/>
        <end position="206"/>
    </location>
</feature>
<feature type="transmembrane region" description="Helical" evidence="6">
    <location>
        <begin position="520"/>
        <end position="541"/>
    </location>
</feature>
<evidence type="ECO:0000256" key="2">
    <source>
        <dbReference type="ARBA" id="ARBA00022692"/>
    </source>
</evidence>
<feature type="compositionally biased region" description="Low complexity" evidence="5">
    <location>
        <begin position="84"/>
        <end position="94"/>
    </location>
</feature>
<feature type="compositionally biased region" description="Low complexity" evidence="5">
    <location>
        <begin position="22"/>
        <end position="35"/>
    </location>
</feature>
<feature type="compositionally biased region" description="Basic residues" evidence="5">
    <location>
        <begin position="207"/>
        <end position="216"/>
    </location>
</feature>
<evidence type="ECO:0000256" key="1">
    <source>
        <dbReference type="ARBA" id="ARBA00004141"/>
    </source>
</evidence>
<proteinExistence type="predicted"/>
<protein>
    <submittedName>
        <fullName evidence="7">Major facilitator superfamily domain, general substrate transporter</fullName>
    </submittedName>
</protein>
<evidence type="ECO:0000256" key="3">
    <source>
        <dbReference type="ARBA" id="ARBA00022989"/>
    </source>
</evidence>
<feature type="transmembrane region" description="Helical" evidence="6">
    <location>
        <begin position="329"/>
        <end position="355"/>
    </location>
</feature>
<reference evidence="7 8" key="1">
    <citation type="journal article" date="2011" name="PLoS Genet.">
        <title>Genome sequencing and comparative transcriptomics of the model entomopathogenic fungi Metarhizium anisopliae and M. acridum.</title>
        <authorList>
            <person name="Gao Q."/>
            <person name="Jin K."/>
            <person name="Ying S.H."/>
            <person name="Zhang Y."/>
            <person name="Xiao G."/>
            <person name="Shang Y."/>
            <person name="Duan Z."/>
            <person name="Hu X."/>
            <person name="Xie X.Q."/>
            <person name="Zhou G."/>
            <person name="Peng G."/>
            <person name="Luo Z."/>
            <person name="Huang W."/>
            <person name="Wang B."/>
            <person name="Fang W."/>
            <person name="Wang S."/>
            <person name="Zhong Y."/>
            <person name="Ma L.J."/>
            <person name="St Leger R.J."/>
            <person name="Zhao G.P."/>
            <person name="Pei Y."/>
            <person name="Feng M.G."/>
            <person name="Xia Y."/>
            <person name="Wang C."/>
        </authorList>
    </citation>
    <scope>NUCLEOTIDE SEQUENCE [LARGE SCALE GENOMIC DNA]</scope>
    <source>
        <strain evidence="8">ARSEF 23 / ATCC MYA-3075</strain>
    </source>
</reference>
<feature type="region of interest" description="Disordered" evidence="5">
    <location>
        <begin position="1"/>
        <end position="67"/>
    </location>
</feature>
<dbReference type="AlphaFoldDB" id="E9ESQ0"/>
<sequence length="560" mass="61363">MPADLEQARPERRQDEKTPRQPSTASAAATETETPAAHDVEKPLPACAATPVSKSAPGQDGRTGPEADAEAGVLSVVGGGGGRAASRASSTTRPGTVTIVPRAQRRGLFAGLAITPEVERPRPPRTHRRVQHVVDRRQPLRGAVHALHVHLPAVVVVVFRGVWPAQRVPRVVYALRRLRGAVRRQPEHGRARRLPRPDGRRVGERPGRRRRHHRRHMGELRARPRHGHLLPRPAAGARHLPRARRRAVPEPRLARVHVPPRRLRALRARHAAAVPAGDAAAARQARSLDRPPAARVDEGVGPAALEAARPRPQAGSGRPGLKRFLVDPLAVLLFLRFPPVLITVCLAAIAFGALFVANVSIQQEFGRAPYRFGQLVVGLLYLPPGLGYFLASVFGGRWIDSIMAREAARANRYDERGKLILLPEDRMRENIWIANTLYPCGLLLFGWTLDYGVFWFVPSIGSFLFGISSMLVFSTATTMLTEFVRKRSSAGVAVNNFVRNILSCVGTIVAAPWVDAIGVGYVMTAVALFCIVAGYIGIWTLRRNAPRWRKEMDKALNGLG</sequence>